<dbReference type="GO" id="GO:0016787">
    <property type="term" value="F:hydrolase activity"/>
    <property type="evidence" value="ECO:0007669"/>
    <property type="project" value="UniProtKB-KW"/>
</dbReference>
<dbReference type="RefSeq" id="WP_069668184.1">
    <property type="nucleotide sequence ID" value="NZ_CP053543.1"/>
</dbReference>
<dbReference type="GO" id="GO:0006935">
    <property type="term" value="P:chemotaxis"/>
    <property type="evidence" value="ECO:0007669"/>
    <property type="project" value="UniProtKB-KW"/>
</dbReference>
<reference evidence="4 6" key="1">
    <citation type="submission" date="2016-03" db="EMBL/GenBank/DDBJ databases">
        <title>Draft genome sequence of the Vibrio tubiashii subs. europaeus.</title>
        <authorList>
            <person name="Spinard E."/>
            <person name="Dubert J."/>
            <person name="Nelson D.R."/>
            <person name="Barja J.L."/>
        </authorList>
    </citation>
    <scope>NUCLEOTIDE SEQUENCE [LARGE SCALE GENOMIC DNA]</scope>
    <source>
        <strain evidence="6">PP-638</strain>
        <strain evidence="4">PP2-638</strain>
    </source>
</reference>
<dbReference type="Proteomes" id="UP000094761">
    <property type="component" value="Unassembled WGS sequence"/>
</dbReference>
<dbReference type="InterPro" id="IPR050992">
    <property type="entry name" value="CheZ_family_phosphatases"/>
</dbReference>
<dbReference type="Gene3D" id="3.40.1550.10">
    <property type="entry name" value="CheC-like"/>
    <property type="match status" value="1"/>
</dbReference>
<reference evidence="5 7" key="2">
    <citation type="submission" date="2020-05" db="EMBL/GenBank/DDBJ databases">
        <title>First description outside Europe of the emergent pathogen for shellfish aquaculture Vibrio europaeus.</title>
        <authorList>
            <person name="Dubert J."/>
            <person name="Rojas R."/>
        </authorList>
    </citation>
    <scope>NUCLEOTIDE SEQUENCE [LARGE SCALE GENOMIC DNA]</scope>
    <source>
        <strain evidence="5 7">NPI-1</strain>
    </source>
</reference>
<dbReference type="Proteomes" id="UP000501443">
    <property type="component" value="Chromosome 2"/>
</dbReference>
<sequence length="201" mass="21958">MKLNEIQVDYIQEMFNIGLGDAASELSELVQHEVHISVPKFTLLTRDALIETLNLDPDSEVMTVSVELVGELGGNGMLIFPTGNSLSLVQTIVGDTVSDDGLTELEAEVLTEVGGIILNQIISTIASLLKVSVKTQLPVSNHTSIHSALYQNSESQMVIFVGMSFWVEELSVHGDILFLQSDNMVEVFVQEVDKILEELGI</sequence>
<dbReference type="PANTHER" id="PTHR43693">
    <property type="entry name" value="PROTEIN PHOSPHATASE CHEZ"/>
    <property type="match status" value="1"/>
</dbReference>
<protein>
    <recommendedName>
        <fullName evidence="9">Chemotaxis protein CheC</fullName>
    </recommendedName>
</protein>
<keyword evidence="8" id="KW-1185">Reference proteome</keyword>
<dbReference type="CDD" id="cd17910">
    <property type="entry name" value="CheC_ClassII"/>
    <property type="match status" value="1"/>
</dbReference>
<dbReference type="EMBL" id="JAPFIT010000019">
    <property type="protein sequence ID" value="MDC5741979.1"/>
    <property type="molecule type" value="Genomic_DNA"/>
</dbReference>
<reference evidence="3" key="3">
    <citation type="submission" date="2022-11" db="EMBL/GenBank/DDBJ databases">
        <title>Role of the vibriolysin VemA secreted by the emergent pathogen Vibrio europaeus in the colonization of Manila clam mucus.</title>
        <authorList>
            <person name="Martinez C."/>
            <person name="Rodriguez S."/>
            <person name="Vences A."/>
            <person name="Barja J.L."/>
            <person name="Toranzo A.E."/>
            <person name="Dubert J."/>
        </authorList>
    </citation>
    <scope>NUCLEOTIDE SEQUENCE</scope>
    <source>
        <strain evidence="3">3454</strain>
    </source>
</reference>
<dbReference type="AlphaFoldDB" id="A0A178J4H8"/>
<evidence type="ECO:0000256" key="1">
    <source>
        <dbReference type="ARBA" id="ARBA00022500"/>
    </source>
</evidence>
<name>A0A178J4H8_9VIBR</name>
<dbReference type="EMBL" id="CP053543">
    <property type="protein sequence ID" value="QJY38854.1"/>
    <property type="molecule type" value="Genomic_DNA"/>
</dbReference>
<evidence type="ECO:0000313" key="3">
    <source>
        <dbReference type="EMBL" id="MDC5741979.1"/>
    </source>
</evidence>
<dbReference type="InterPro" id="IPR028976">
    <property type="entry name" value="CheC-like_sf"/>
</dbReference>
<dbReference type="SUPFAM" id="SSF103039">
    <property type="entry name" value="CheC-like"/>
    <property type="match status" value="1"/>
</dbReference>
<evidence type="ECO:0008006" key="9">
    <source>
        <dbReference type="Google" id="ProtNLM"/>
    </source>
</evidence>
<dbReference type="EMBL" id="LUAX01000007">
    <property type="protein sequence ID" value="OAM96972.1"/>
    <property type="molecule type" value="Genomic_DNA"/>
</dbReference>
<dbReference type="Proteomes" id="UP001150001">
    <property type="component" value="Unassembled WGS sequence"/>
</dbReference>
<evidence type="ECO:0000313" key="5">
    <source>
        <dbReference type="EMBL" id="QJY38854.1"/>
    </source>
</evidence>
<evidence type="ECO:0000313" key="4">
    <source>
        <dbReference type="EMBL" id="OAM96972.1"/>
    </source>
</evidence>
<dbReference type="OrthoDB" id="456328at2"/>
<accession>A0A178J4H8</accession>
<evidence type="ECO:0000313" key="7">
    <source>
        <dbReference type="Proteomes" id="UP000501443"/>
    </source>
</evidence>
<evidence type="ECO:0000313" key="6">
    <source>
        <dbReference type="Proteomes" id="UP000094761"/>
    </source>
</evidence>
<evidence type="ECO:0000313" key="8">
    <source>
        <dbReference type="Proteomes" id="UP001150001"/>
    </source>
</evidence>
<dbReference type="GeneID" id="78077122"/>
<keyword evidence="1" id="KW-0145">Chemotaxis</keyword>
<evidence type="ECO:0000256" key="2">
    <source>
        <dbReference type="ARBA" id="ARBA00022801"/>
    </source>
</evidence>
<dbReference type="PANTHER" id="PTHR43693:SF1">
    <property type="entry name" value="PROTEIN PHOSPHATASE CHEZ"/>
    <property type="match status" value="1"/>
</dbReference>
<keyword evidence="2" id="KW-0378">Hydrolase</keyword>
<organism evidence="4 6">
    <name type="scientific">Vibrio europaeus</name>
    <dbReference type="NCBI Taxonomy" id="300876"/>
    <lineage>
        <taxon>Bacteria</taxon>
        <taxon>Pseudomonadati</taxon>
        <taxon>Pseudomonadota</taxon>
        <taxon>Gammaproteobacteria</taxon>
        <taxon>Vibrionales</taxon>
        <taxon>Vibrionaceae</taxon>
        <taxon>Vibrio</taxon>
        <taxon>Vibrio oreintalis group</taxon>
    </lineage>
</organism>
<proteinExistence type="predicted"/>
<gene>
    <name evidence="4" type="ORF">AZ468_15525</name>
    <name evidence="5" type="ORF">HOO69_20040</name>
    <name evidence="3" type="ORF">OPW20_18060</name>
</gene>